<dbReference type="AlphaFoldDB" id="A0A0S6VYL9"/>
<evidence type="ECO:0000313" key="2">
    <source>
        <dbReference type="Proteomes" id="UP000030700"/>
    </source>
</evidence>
<organism evidence="1 2">
    <name type="scientific">Candidatus Moduliflexus flocculans</name>
    <dbReference type="NCBI Taxonomy" id="1499966"/>
    <lineage>
        <taxon>Bacteria</taxon>
        <taxon>Candidatus Moduliflexota</taxon>
        <taxon>Candidatus Moduliflexia</taxon>
        <taxon>Candidatus Moduliflexales</taxon>
        <taxon>Candidatus Moduliflexaceae</taxon>
    </lineage>
</organism>
<accession>A0A0S6VYL9</accession>
<reference evidence="1 2" key="1">
    <citation type="journal article" date="2015" name="PeerJ">
        <title>First genomic representation of candidate bacterial phylum KSB3 points to enhanced environmental sensing as a trigger of wastewater bulking.</title>
        <authorList>
            <person name="Sekiguchi Y."/>
            <person name="Ohashi A."/>
            <person name="Parks D.H."/>
            <person name="Yamauchi T."/>
            <person name="Tyson G.W."/>
            <person name="Hugenholtz P."/>
        </authorList>
    </citation>
    <scope>NUCLEOTIDE SEQUENCE [LARGE SCALE GENOMIC DNA]</scope>
</reference>
<protein>
    <submittedName>
        <fullName evidence="1">Uncharacterized protein</fullName>
    </submittedName>
</protein>
<dbReference type="HOGENOM" id="CLU_2714132_0_0_0"/>
<proteinExistence type="predicted"/>
<evidence type="ECO:0000313" key="1">
    <source>
        <dbReference type="EMBL" id="GAK50046.1"/>
    </source>
</evidence>
<name>A0A0S6VYL9_9BACT</name>
<dbReference type="EMBL" id="DF820455">
    <property type="protein sequence ID" value="GAK50046.1"/>
    <property type="molecule type" value="Genomic_DNA"/>
</dbReference>
<dbReference type="Proteomes" id="UP000030700">
    <property type="component" value="Unassembled WGS sequence"/>
</dbReference>
<gene>
    <name evidence="1" type="ORF">U14_01271</name>
</gene>
<keyword evidence="2" id="KW-1185">Reference proteome</keyword>
<sequence length="72" mass="8336">MVFGDLSPTAILKVVHKIHYHRNFFASGLVLIMTSYIVSSDKHGCLPISVHKNVKELIRIGRNWSFDLYHKR</sequence>
<dbReference type="STRING" id="1499966.U14_01271"/>